<feature type="signal peptide" evidence="11">
    <location>
        <begin position="1"/>
        <end position="19"/>
    </location>
</feature>
<dbReference type="Gene3D" id="2.30.39.10">
    <property type="entry name" value="Alpha-1-antitrypsin, domain 1"/>
    <property type="match status" value="1"/>
</dbReference>
<dbReference type="GeneID" id="495377"/>
<dbReference type="OMA" id="YDWSEMI"/>
<dbReference type="AlphaFoldDB" id="A0A1L8F9L8"/>
<dbReference type="STRING" id="8355.A0A1L8F9L8"/>
<keyword evidence="3" id="KW-0964">Secreted</keyword>
<dbReference type="GO" id="GO:0005615">
    <property type="term" value="C:extracellular space"/>
    <property type="evidence" value="ECO:0000318"/>
    <property type="project" value="GO_Central"/>
</dbReference>
<evidence type="ECO:0000313" key="14">
    <source>
        <dbReference type="RefSeq" id="XP_041428046.1"/>
    </source>
</evidence>
<dbReference type="InterPro" id="IPR023796">
    <property type="entry name" value="Serpin_dom"/>
</dbReference>
<evidence type="ECO:0000256" key="2">
    <source>
        <dbReference type="ARBA" id="ARBA00009500"/>
    </source>
</evidence>
<organism evidence="13 15">
    <name type="scientific">Xenopus laevis</name>
    <name type="common">African clawed frog</name>
    <dbReference type="NCBI Taxonomy" id="8355"/>
    <lineage>
        <taxon>Eukaryota</taxon>
        <taxon>Metazoa</taxon>
        <taxon>Chordata</taxon>
        <taxon>Craniata</taxon>
        <taxon>Vertebrata</taxon>
        <taxon>Euteleostomi</taxon>
        <taxon>Amphibia</taxon>
        <taxon>Batrachia</taxon>
        <taxon>Anura</taxon>
        <taxon>Pipoidea</taxon>
        <taxon>Pipidae</taxon>
        <taxon>Xenopodinae</taxon>
        <taxon>Xenopus</taxon>
        <taxon>Xenopus</taxon>
    </lineage>
</organism>
<dbReference type="Pfam" id="PF00079">
    <property type="entry name" value="Serpin"/>
    <property type="match status" value="1"/>
</dbReference>
<evidence type="ECO:0000256" key="3">
    <source>
        <dbReference type="ARBA" id="ARBA00022525"/>
    </source>
</evidence>
<comment type="function">
    <text evidence="6">Major thyroid hormone transport protein in serum.</text>
</comment>
<dbReference type="PANTHER" id="PTHR11461">
    <property type="entry name" value="SERINE PROTEASE INHIBITOR, SERPIN"/>
    <property type="match status" value="1"/>
</dbReference>
<dbReference type="Gene3D" id="3.30.497.10">
    <property type="entry name" value="Antithrombin, subunit I, domain 2"/>
    <property type="match status" value="1"/>
</dbReference>
<dbReference type="FunFam" id="3.30.497.10:FF:000001">
    <property type="entry name" value="Serine protease inhibitor"/>
    <property type="match status" value="1"/>
</dbReference>
<gene>
    <name evidence="14 15" type="primary">serpina3.L</name>
    <name evidence="14 15" type="synonym">serpina3</name>
</gene>
<dbReference type="GO" id="GO:0004867">
    <property type="term" value="F:serine-type endopeptidase inhibitor activity"/>
    <property type="evidence" value="ECO:0000318"/>
    <property type="project" value="GO_Central"/>
</dbReference>
<dbReference type="InterPro" id="IPR042178">
    <property type="entry name" value="Serpin_sf_1"/>
</dbReference>
<keyword evidence="4 11" id="KW-0732">Signal</keyword>
<dbReference type="FunFam" id="2.30.39.10:FF:000002">
    <property type="entry name" value="Serpin family D member 1"/>
    <property type="match status" value="1"/>
</dbReference>
<dbReference type="CDD" id="cd19957">
    <property type="entry name" value="serpinA"/>
    <property type="match status" value="1"/>
</dbReference>
<dbReference type="CTD" id="495377"/>
<dbReference type="PANTHER" id="PTHR11461:SF375">
    <property type="entry name" value="THYROXINE-BINDING GLOBULIN"/>
    <property type="match status" value="1"/>
</dbReference>
<evidence type="ECO:0000256" key="11">
    <source>
        <dbReference type="SAM" id="SignalP"/>
    </source>
</evidence>
<dbReference type="InterPro" id="IPR042185">
    <property type="entry name" value="Serpin_sf_2"/>
</dbReference>
<feature type="chain" id="PRO_5044562274" description="Thyroxine-binding globulin" evidence="11">
    <location>
        <begin position="20"/>
        <end position="413"/>
    </location>
</feature>
<sequence>MKLLPYLAFFIICIIASHSEVLHDSHQDEDKIAKAQEAIEPANIDFALHFYKHLVTETQAEEKSAPKNLIFSPISILSVFSMLLLGAKSESHQQILNGLSLNQTQVPEEDMHEAFEHLLQVLNRPKSNLKVKIGNAVFVEDALKILDSFTQEIEHHYHAEIFPSHFKNPAEAEKQINDYVSNKTDGKIQELVKDLSEETKLLLINYIVFKAEWEHPFSSHSTYSGKFSVDDNTTVEVQMMYKTDEYIFFKDEKIPCSVLQLPYKNNASMLLIVPELGKIHEVEEALSVETLKRWKSSAEKRFFELHLPKFSISSSLKLKDILTDMGMGIIFTDSADFSGISEKSRLKISKVVHKAVLDVDEKGTEAAAASAAEAVLTSLMETFNIDRPFITLIYSEEPYSILFMSRVIDPTEK</sequence>
<reference evidence="14 15" key="1">
    <citation type="submission" date="2025-04" db="UniProtKB">
        <authorList>
            <consortium name="RefSeq"/>
        </authorList>
    </citation>
    <scope>IDENTIFICATION</scope>
    <source>
        <strain evidence="14 15">J_2021</strain>
        <tissue evidence="14 15">Erythrocytes</tissue>
    </source>
</reference>
<dbReference type="Gene3D" id="2.10.310.10">
    <property type="entry name" value="Serpins superfamily"/>
    <property type="match status" value="1"/>
</dbReference>
<dbReference type="PaxDb" id="8355-A0A1L8F9L8"/>
<evidence type="ECO:0000259" key="12">
    <source>
        <dbReference type="SMART" id="SM00093"/>
    </source>
</evidence>
<evidence type="ECO:0000256" key="4">
    <source>
        <dbReference type="ARBA" id="ARBA00022729"/>
    </source>
</evidence>
<keyword evidence="13" id="KW-1185">Reference proteome</keyword>
<dbReference type="RefSeq" id="XP_041428047.1">
    <property type="nucleotide sequence ID" value="XM_041572113.1"/>
</dbReference>
<dbReference type="InterPro" id="IPR036186">
    <property type="entry name" value="Serpin_sf"/>
</dbReference>
<evidence type="ECO:0000256" key="7">
    <source>
        <dbReference type="ARBA" id="ARBA00039512"/>
    </source>
</evidence>
<name>A0A1L8F9L8_XENLA</name>
<dbReference type="OrthoDB" id="671595at2759"/>
<keyword evidence="5" id="KW-0325">Glycoprotein</keyword>
<accession>A0A1L8F9L8</accession>
<comment type="similarity">
    <text evidence="2 10">Belongs to the serpin family.</text>
</comment>
<dbReference type="Proteomes" id="UP000186698">
    <property type="component" value="Chromosome 8L"/>
</dbReference>
<evidence type="ECO:0000256" key="5">
    <source>
        <dbReference type="ARBA" id="ARBA00023180"/>
    </source>
</evidence>
<dbReference type="RefSeq" id="XP_041428046.1">
    <property type="nucleotide sequence ID" value="XM_041572112.1"/>
</dbReference>
<comment type="subcellular location">
    <subcellularLocation>
        <location evidence="1">Secreted</location>
    </subcellularLocation>
</comment>
<evidence type="ECO:0000256" key="1">
    <source>
        <dbReference type="ARBA" id="ARBA00004613"/>
    </source>
</evidence>
<evidence type="ECO:0000313" key="15">
    <source>
        <dbReference type="RefSeq" id="XP_041428047.1"/>
    </source>
</evidence>
<dbReference type="SUPFAM" id="SSF56574">
    <property type="entry name" value="Serpins"/>
    <property type="match status" value="1"/>
</dbReference>
<dbReference type="SMART" id="SM00093">
    <property type="entry name" value="SERPIN"/>
    <property type="match status" value="1"/>
</dbReference>
<evidence type="ECO:0000256" key="6">
    <source>
        <dbReference type="ARBA" id="ARBA00037352"/>
    </source>
</evidence>
<evidence type="ECO:0000256" key="10">
    <source>
        <dbReference type="RuleBase" id="RU000411"/>
    </source>
</evidence>
<feature type="domain" description="Serpin" evidence="12">
    <location>
        <begin position="48"/>
        <end position="410"/>
    </location>
</feature>
<dbReference type="InterPro" id="IPR000215">
    <property type="entry name" value="Serpin_fam"/>
</dbReference>
<evidence type="ECO:0000256" key="9">
    <source>
        <dbReference type="ARBA" id="ARBA00043177"/>
    </source>
</evidence>
<protein>
    <recommendedName>
        <fullName evidence="7">Thyroxine-binding globulin</fullName>
    </recommendedName>
    <alternativeName>
        <fullName evidence="9">Serpin A7</fullName>
    </alternativeName>
    <alternativeName>
        <fullName evidence="8">T4-binding globulin</fullName>
    </alternativeName>
</protein>
<proteinExistence type="inferred from homology"/>
<evidence type="ECO:0000256" key="8">
    <source>
        <dbReference type="ARBA" id="ARBA00042967"/>
    </source>
</evidence>
<evidence type="ECO:0000313" key="13">
    <source>
        <dbReference type="Proteomes" id="UP000186698"/>
    </source>
</evidence>